<organism evidence="2 3">
    <name type="scientific">Solanum commersonii</name>
    <name type="common">Commerson's wild potato</name>
    <name type="synonym">Commerson's nightshade</name>
    <dbReference type="NCBI Taxonomy" id="4109"/>
    <lineage>
        <taxon>Eukaryota</taxon>
        <taxon>Viridiplantae</taxon>
        <taxon>Streptophyta</taxon>
        <taxon>Embryophyta</taxon>
        <taxon>Tracheophyta</taxon>
        <taxon>Spermatophyta</taxon>
        <taxon>Magnoliopsida</taxon>
        <taxon>eudicotyledons</taxon>
        <taxon>Gunneridae</taxon>
        <taxon>Pentapetalae</taxon>
        <taxon>asterids</taxon>
        <taxon>lamiids</taxon>
        <taxon>Solanales</taxon>
        <taxon>Solanaceae</taxon>
        <taxon>Solanoideae</taxon>
        <taxon>Solaneae</taxon>
        <taxon>Solanum</taxon>
    </lineage>
</organism>
<feature type="region of interest" description="Disordered" evidence="1">
    <location>
        <begin position="1"/>
        <end position="24"/>
    </location>
</feature>
<evidence type="ECO:0000256" key="1">
    <source>
        <dbReference type="SAM" id="MobiDB-lite"/>
    </source>
</evidence>
<dbReference type="AlphaFoldDB" id="A0A9J6B8H2"/>
<name>A0A9J6B8H2_SOLCO</name>
<feature type="region of interest" description="Disordered" evidence="1">
    <location>
        <begin position="63"/>
        <end position="88"/>
    </location>
</feature>
<evidence type="ECO:0000313" key="3">
    <source>
        <dbReference type="Proteomes" id="UP000824120"/>
    </source>
</evidence>
<evidence type="ECO:0000313" key="2">
    <source>
        <dbReference type="EMBL" id="KAG5632953.1"/>
    </source>
</evidence>
<dbReference type="Proteomes" id="UP000824120">
    <property type="component" value="Chromosome 1"/>
</dbReference>
<accession>A0A9J6B8H2</accession>
<keyword evidence="3" id="KW-1185">Reference proteome</keyword>
<reference evidence="2 3" key="1">
    <citation type="submission" date="2020-09" db="EMBL/GenBank/DDBJ databases">
        <title>De no assembly of potato wild relative species, Solanum commersonii.</title>
        <authorList>
            <person name="Cho K."/>
        </authorList>
    </citation>
    <scope>NUCLEOTIDE SEQUENCE [LARGE SCALE GENOMIC DNA]</scope>
    <source>
        <strain evidence="2">LZ3.2</strain>
        <tissue evidence="2">Leaf</tissue>
    </source>
</reference>
<proteinExistence type="predicted"/>
<gene>
    <name evidence="2" type="ORF">H5410_004670</name>
</gene>
<dbReference type="EMBL" id="JACXVP010000001">
    <property type="protein sequence ID" value="KAG5632953.1"/>
    <property type="molecule type" value="Genomic_DNA"/>
</dbReference>
<sequence>MDEGISTPIMDEGEKSGTDDTTSSGVVKRLQLTPRRSNMTGCEDSRAGEQGEINGTVEITVADGQSEGVTHKGKEKSTSDPPTWANLF</sequence>
<protein>
    <submittedName>
        <fullName evidence="2">Uncharacterized protein</fullName>
    </submittedName>
</protein>
<feature type="compositionally biased region" description="Basic and acidic residues" evidence="1">
    <location>
        <begin position="69"/>
        <end position="78"/>
    </location>
</feature>
<comment type="caution">
    <text evidence="2">The sequence shown here is derived from an EMBL/GenBank/DDBJ whole genome shotgun (WGS) entry which is preliminary data.</text>
</comment>